<dbReference type="Gene3D" id="3.40.50.2000">
    <property type="entry name" value="Glycogen Phosphorylase B"/>
    <property type="match status" value="1"/>
</dbReference>
<organism evidence="1 2">
    <name type="scientific">Fumia xinanensis</name>
    <dbReference type="NCBI Taxonomy" id="2763659"/>
    <lineage>
        <taxon>Bacteria</taxon>
        <taxon>Bacillati</taxon>
        <taxon>Bacillota</taxon>
        <taxon>Clostridia</taxon>
        <taxon>Eubacteriales</taxon>
        <taxon>Oscillospiraceae</taxon>
        <taxon>Fumia</taxon>
    </lineage>
</organism>
<dbReference type="RefSeq" id="WP_249295032.1">
    <property type="nucleotide sequence ID" value="NZ_JACRSV010000002.1"/>
</dbReference>
<evidence type="ECO:0000313" key="2">
    <source>
        <dbReference type="Proteomes" id="UP000610760"/>
    </source>
</evidence>
<comment type="caution">
    <text evidence="1">The sequence shown here is derived from an EMBL/GenBank/DDBJ whole genome shotgun (WGS) entry which is preliminary data.</text>
</comment>
<dbReference type="Pfam" id="PF13692">
    <property type="entry name" value="Glyco_trans_1_4"/>
    <property type="match status" value="1"/>
</dbReference>
<evidence type="ECO:0000313" key="1">
    <source>
        <dbReference type="EMBL" id="MBC8560075.1"/>
    </source>
</evidence>
<dbReference type="AlphaFoldDB" id="A0A926E5T9"/>
<dbReference type="PANTHER" id="PTHR12526:SF630">
    <property type="entry name" value="GLYCOSYLTRANSFERASE"/>
    <property type="match status" value="1"/>
</dbReference>
<sequence>MKSVLYISRAGLPIDATGLRIFSIGSLLEKMDYRIHYICDRRVDAAVENSGYEKVHVDNEDFLFAHDEIHFRIGNKVYSYLPSFAGGKWNALKEIVEICTASRSFKRVKKICQFEKPDLIILYNDTGGLTKKLIPFCKEQNIQLLADVTEWYEKRRSASVAEQLVISFTDRRIRFVDKKLDGVIAISPFFHDYYKNQGVKCILIPPLMEMDDRKIERDDNPKNLIRFVYAGSPGSKDIVVPFVRSIVKANTETINFRLDLVGIDYQYLEENGFPNVSENRGVFAHGRLSHPETVEIVKKADFGILFRHNQRYAKAGFSTKFAECMSLGVAIVCNRIGGTDRFISDGVDGFVLEEANEQAFDSFLQKLLQFDEEKIAFLKANAYLKATKIFDLRNYERMLRDFLVELRERNDSKVKR</sequence>
<gene>
    <name evidence="1" type="ORF">H8710_08350</name>
</gene>
<dbReference type="PANTHER" id="PTHR12526">
    <property type="entry name" value="GLYCOSYLTRANSFERASE"/>
    <property type="match status" value="1"/>
</dbReference>
<keyword evidence="2" id="KW-1185">Reference proteome</keyword>
<name>A0A926E5T9_9FIRM</name>
<accession>A0A926E5T9</accession>
<dbReference type="SUPFAM" id="SSF53756">
    <property type="entry name" value="UDP-Glycosyltransferase/glycogen phosphorylase"/>
    <property type="match status" value="1"/>
</dbReference>
<dbReference type="EMBL" id="JACRSV010000002">
    <property type="protein sequence ID" value="MBC8560075.1"/>
    <property type="molecule type" value="Genomic_DNA"/>
</dbReference>
<dbReference type="Proteomes" id="UP000610760">
    <property type="component" value="Unassembled WGS sequence"/>
</dbReference>
<reference evidence="1" key="1">
    <citation type="submission" date="2020-08" db="EMBL/GenBank/DDBJ databases">
        <title>Genome public.</title>
        <authorList>
            <person name="Liu C."/>
            <person name="Sun Q."/>
        </authorList>
    </citation>
    <scope>NUCLEOTIDE SEQUENCE</scope>
    <source>
        <strain evidence="1">NSJ-33</strain>
    </source>
</reference>
<proteinExistence type="predicted"/>
<protein>
    <submittedName>
        <fullName evidence="1">Glycosyltransferase</fullName>
    </submittedName>
</protein>